<accession>A0A1J0AH75</accession>
<dbReference type="Pfam" id="PF08719">
    <property type="entry name" value="NADAR"/>
    <property type="match status" value="1"/>
</dbReference>
<dbReference type="KEGG" id="glt:GlitD10_2941"/>
<name>A0A1J0AH75_9CYAN</name>
<dbReference type="Proteomes" id="UP000180235">
    <property type="component" value="Chromosome"/>
</dbReference>
<protein>
    <recommendedName>
        <fullName evidence="3">NADAR domain-containing protein</fullName>
    </recommendedName>
</protein>
<dbReference type="InterPro" id="IPR037238">
    <property type="entry name" value="YbiA-like_sf"/>
</dbReference>
<evidence type="ECO:0000313" key="4">
    <source>
        <dbReference type="EMBL" id="APB35286.1"/>
    </source>
</evidence>
<evidence type="ECO:0000313" key="5">
    <source>
        <dbReference type="Proteomes" id="UP000180235"/>
    </source>
</evidence>
<evidence type="ECO:0000256" key="1">
    <source>
        <dbReference type="ARBA" id="ARBA00000022"/>
    </source>
</evidence>
<dbReference type="SUPFAM" id="SSF143990">
    <property type="entry name" value="YbiA-like"/>
    <property type="match status" value="1"/>
</dbReference>
<proteinExistence type="predicted"/>
<evidence type="ECO:0000259" key="3">
    <source>
        <dbReference type="Pfam" id="PF08719"/>
    </source>
</evidence>
<sequence>MTIYFYQVDQPYGVFSNFSPHPITLDGYRWPTVEHYYQAQKFVGTRDAALVAKIRELPHPMLAAQTGRNPRYQRRPDWEQVKCNVMLKAVQCKFFSHPELAQMLLQTGTAALVENSPIDTYWGCGPNGTGCNHLGQILMQVRQELASCPAHPLLNH</sequence>
<dbReference type="AlphaFoldDB" id="A0A1J0AH75"/>
<evidence type="ECO:0000256" key="2">
    <source>
        <dbReference type="ARBA" id="ARBA00000751"/>
    </source>
</evidence>
<gene>
    <name evidence="4" type="ORF">GlitD10_2941</name>
</gene>
<comment type="catalytic activity">
    <reaction evidence="2">
        <text>2,5-diamino-6-hydroxy-4-(5-phosphoribosylamino)-pyrimidine + H2O = 2,5,6-triamino-4-hydroxypyrimidine + D-ribose 5-phosphate</text>
        <dbReference type="Rhea" id="RHEA:23436"/>
        <dbReference type="ChEBI" id="CHEBI:15377"/>
        <dbReference type="ChEBI" id="CHEBI:58614"/>
        <dbReference type="ChEBI" id="CHEBI:78346"/>
        <dbReference type="ChEBI" id="CHEBI:137796"/>
    </reaction>
</comment>
<reference evidence="4 5" key="1">
    <citation type="submission" date="2016-10" db="EMBL/GenBank/DDBJ databases">
        <title>Description of Gloeomargarita lithophora gen. nov., sp. nov., a thylakoid-bearing basal-branching cyanobacterium with intracellular carbonates, and proposal for Gloeomargaritales ord. nov.</title>
        <authorList>
            <person name="Moreira D."/>
            <person name="Tavera R."/>
            <person name="Benzerara K."/>
            <person name="Skouri-Panet F."/>
            <person name="Couradeau E."/>
            <person name="Gerard E."/>
            <person name="Loussert C."/>
            <person name="Novelo E."/>
            <person name="Zivanovic Y."/>
            <person name="Lopez-Garcia P."/>
        </authorList>
    </citation>
    <scope>NUCLEOTIDE SEQUENCE [LARGE SCALE GENOMIC DNA]</scope>
    <source>
        <strain evidence="4 5">D10</strain>
    </source>
</reference>
<dbReference type="EMBL" id="CP017675">
    <property type="protein sequence ID" value="APB35286.1"/>
    <property type="molecule type" value="Genomic_DNA"/>
</dbReference>
<dbReference type="OrthoDB" id="67297at2"/>
<keyword evidence="5" id="KW-1185">Reference proteome</keyword>
<dbReference type="InterPro" id="IPR012816">
    <property type="entry name" value="NADAR"/>
</dbReference>
<feature type="domain" description="NADAR" evidence="3">
    <location>
        <begin position="4"/>
        <end position="145"/>
    </location>
</feature>
<dbReference type="STRING" id="1188229.GlitD10_2941"/>
<dbReference type="Gene3D" id="1.10.357.40">
    <property type="entry name" value="YbiA-like"/>
    <property type="match status" value="1"/>
</dbReference>
<dbReference type="NCBIfam" id="TIGR02464">
    <property type="entry name" value="ribofla_fusion"/>
    <property type="match status" value="1"/>
</dbReference>
<dbReference type="CDD" id="cd15457">
    <property type="entry name" value="NADAR"/>
    <property type="match status" value="1"/>
</dbReference>
<organism evidence="4 5">
    <name type="scientific">Gloeomargarita lithophora Alchichica-D10</name>
    <dbReference type="NCBI Taxonomy" id="1188229"/>
    <lineage>
        <taxon>Bacteria</taxon>
        <taxon>Bacillati</taxon>
        <taxon>Cyanobacteriota</taxon>
        <taxon>Cyanophyceae</taxon>
        <taxon>Gloeomargaritales</taxon>
        <taxon>Gloeomargaritaceae</taxon>
        <taxon>Gloeomargarita</taxon>
    </lineage>
</organism>
<comment type="catalytic activity">
    <reaction evidence="1">
        <text>5-amino-6-(5-phospho-D-ribosylamino)uracil + H2O = 5,6-diaminouracil + D-ribose 5-phosphate</text>
        <dbReference type="Rhea" id="RHEA:55020"/>
        <dbReference type="ChEBI" id="CHEBI:15377"/>
        <dbReference type="ChEBI" id="CHEBI:46252"/>
        <dbReference type="ChEBI" id="CHEBI:58453"/>
        <dbReference type="ChEBI" id="CHEBI:78346"/>
    </reaction>
</comment>